<dbReference type="InterPro" id="IPR008332">
    <property type="entry name" value="MethylG_MeTrfase_N"/>
</dbReference>
<dbReference type="PROSITE" id="PS00374">
    <property type="entry name" value="MGMT"/>
    <property type="match status" value="1"/>
</dbReference>
<dbReference type="PANTHER" id="PTHR10815:SF5">
    <property type="entry name" value="METHYLATED-DNA--PROTEIN-CYSTEINE METHYLTRANSFERASE"/>
    <property type="match status" value="1"/>
</dbReference>
<evidence type="ECO:0000256" key="2">
    <source>
        <dbReference type="ARBA" id="ARBA00022490"/>
    </source>
</evidence>
<accession>A0ABV3PBE6</accession>
<proteinExistence type="inferred from homology"/>
<name>A0ABV3PBE6_9ACTN</name>
<evidence type="ECO:0000256" key="8">
    <source>
        <dbReference type="HAMAP-Rule" id="MF_00772"/>
    </source>
</evidence>
<evidence type="ECO:0000256" key="1">
    <source>
        <dbReference type="ARBA" id="ARBA00001286"/>
    </source>
</evidence>
<dbReference type="Pfam" id="PF02870">
    <property type="entry name" value="Methyltransf_1N"/>
    <property type="match status" value="1"/>
</dbReference>
<comment type="catalytic activity">
    <reaction evidence="1 8">
        <text>a 4-O-methyl-thymidine in DNA + L-cysteinyl-[protein] = a thymidine in DNA + S-methyl-L-cysteinyl-[protein]</text>
        <dbReference type="Rhea" id="RHEA:53428"/>
        <dbReference type="Rhea" id="RHEA-COMP:10131"/>
        <dbReference type="Rhea" id="RHEA-COMP:10132"/>
        <dbReference type="Rhea" id="RHEA-COMP:13555"/>
        <dbReference type="Rhea" id="RHEA-COMP:13556"/>
        <dbReference type="ChEBI" id="CHEBI:29950"/>
        <dbReference type="ChEBI" id="CHEBI:82612"/>
        <dbReference type="ChEBI" id="CHEBI:137386"/>
        <dbReference type="ChEBI" id="CHEBI:137387"/>
        <dbReference type="EC" id="2.1.1.63"/>
    </reaction>
</comment>
<dbReference type="InterPro" id="IPR001497">
    <property type="entry name" value="MethylDNA_cys_MeTrfase_AS"/>
</dbReference>
<dbReference type="InterPro" id="IPR036388">
    <property type="entry name" value="WH-like_DNA-bd_sf"/>
</dbReference>
<dbReference type="CDD" id="cd06445">
    <property type="entry name" value="ATase"/>
    <property type="match status" value="1"/>
</dbReference>
<dbReference type="InterPro" id="IPR014048">
    <property type="entry name" value="MethylDNA_cys_MeTrfase_DNA-bd"/>
</dbReference>
<dbReference type="InterPro" id="IPR036217">
    <property type="entry name" value="MethylDNA_cys_MeTrfase_DNAb"/>
</dbReference>
<comment type="subcellular location">
    <subcellularLocation>
        <location evidence="8">Cytoplasm</location>
    </subcellularLocation>
</comment>
<feature type="domain" description="Methylguanine DNA methyltransferase ribonuclease-like" evidence="10">
    <location>
        <begin position="27"/>
        <end position="103"/>
    </location>
</feature>
<evidence type="ECO:0000259" key="10">
    <source>
        <dbReference type="Pfam" id="PF02870"/>
    </source>
</evidence>
<dbReference type="GO" id="GO:0003908">
    <property type="term" value="F:methylated-DNA-[protein]-cysteine S-methyltransferase activity"/>
    <property type="evidence" value="ECO:0007669"/>
    <property type="project" value="UniProtKB-EC"/>
</dbReference>
<evidence type="ECO:0000259" key="9">
    <source>
        <dbReference type="Pfam" id="PF01035"/>
    </source>
</evidence>
<dbReference type="SUPFAM" id="SSF46767">
    <property type="entry name" value="Methylated DNA-protein cysteine methyltransferase, C-terminal domain"/>
    <property type="match status" value="1"/>
</dbReference>
<dbReference type="Pfam" id="PF01035">
    <property type="entry name" value="DNA_binding_1"/>
    <property type="match status" value="1"/>
</dbReference>
<dbReference type="EMBL" id="JBFNQN010000014">
    <property type="protein sequence ID" value="MEW9266966.1"/>
    <property type="molecule type" value="Genomic_DNA"/>
</dbReference>
<evidence type="ECO:0000256" key="3">
    <source>
        <dbReference type="ARBA" id="ARBA00022603"/>
    </source>
</evidence>
<evidence type="ECO:0000313" key="12">
    <source>
        <dbReference type="Proteomes" id="UP001555826"/>
    </source>
</evidence>
<dbReference type="Proteomes" id="UP001555826">
    <property type="component" value="Unassembled WGS sequence"/>
</dbReference>
<keyword evidence="3 8" id="KW-0489">Methyltransferase</keyword>
<feature type="domain" description="Methylated-DNA-[protein]-cysteine S-methyltransferase DNA binding" evidence="9">
    <location>
        <begin position="109"/>
        <end position="188"/>
    </location>
</feature>
<dbReference type="Gene3D" id="1.10.10.10">
    <property type="entry name" value="Winged helix-like DNA-binding domain superfamily/Winged helix DNA-binding domain"/>
    <property type="match status" value="1"/>
</dbReference>
<evidence type="ECO:0000313" key="11">
    <source>
        <dbReference type="EMBL" id="MEW9266966.1"/>
    </source>
</evidence>
<comment type="similarity">
    <text evidence="8">Belongs to the MGMT family.</text>
</comment>
<dbReference type="InterPro" id="IPR023546">
    <property type="entry name" value="MGMT"/>
</dbReference>
<dbReference type="SUPFAM" id="SSF53155">
    <property type="entry name" value="Methylated DNA-protein cysteine methyltransferase domain"/>
    <property type="match status" value="1"/>
</dbReference>
<comment type="function">
    <text evidence="8">Involved in the cellular defense against the biological effects of O6-methylguanine (O6-MeG) and O4-methylthymine (O4-MeT) in DNA. Repairs the methylated nucleobase in DNA by stoichiometrically transferring the methyl group to a cysteine residue in the enzyme. This is a suicide reaction: the enzyme is irreversibly inactivated.</text>
</comment>
<dbReference type="GO" id="GO:0032259">
    <property type="term" value="P:methylation"/>
    <property type="evidence" value="ECO:0007669"/>
    <property type="project" value="UniProtKB-KW"/>
</dbReference>
<dbReference type="EC" id="2.1.1.63" evidence="8"/>
<organism evidence="11 12">
    <name type="scientific">Kineococcus endophyticus</name>
    <dbReference type="NCBI Taxonomy" id="1181883"/>
    <lineage>
        <taxon>Bacteria</taxon>
        <taxon>Bacillati</taxon>
        <taxon>Actinomycetota</taxon>
        <taxon>Actinomycetes</taxon>
        <taxon>Kineosporiales</taxon>
        <taxon>Kineosporiaceae</taxon>
        <taxon>Kineococcus</taxon>
    </lineage>
</organism>
<protein>
    <recommendedName>
        <fullName evidence="8">Methylated-DNA--protein-cysteine methyltransferase</fullName>
        <ecNumber evidence="8">2.1.1.63</ecNumber>
    </recommendedName>
    <alternativeName>
        <fullName evidence="8">6-O-methylguanine-DNA methyltransferase</fullName>
        <shortName evidence="8">MGMT</shortName>
    </alternativeName>
    <alternativeName>
        <fullName evidence="8">O-6-methylguanine-DNA-alkyltransferase</fullName>
    </alternativeName>
</protein>
<evidence type="ECO:0000256" key="4">
    <source>
        <dbReference type="ARBA" id="ARBA00022679"/>
    </source>
</evidence>
<dbReference type="HAMAP" id="MF_00772">
    <property type="entry name" value="OGT"/>
    <property type="match status" value="1"/>
</dbReference>
<keyword evidence="6 8" id="KW-0234">DNA repair</keyword>
<dbReference type="InterPro" id="IPR036631">
    <property type="entry name" value="MGMT_N_sf"/>
</dbReference>
<comment type="catalytic activity">
    <reaction evidence="7 8">
        <text>a 6-O-methyl-2'-deoxyguanosine in DNA + L-cysteinyl-[protein] = S-methyl-L-cysteinyl-[protein] + a 2'-deoxyguanosine in DNA</text>
        <dbReference type="Rhea" id="RHEA:24000"/>
        <dbReference type="Rhea" id="RHEA-COMP:10131"/>
        <dbReference type="Rhea" id="RHEA-COMP:10132"/>
        <dbReference type="Rhea" id="RHEA-COMP:11367"/>
        <dbReference type="Rhea" id="RHEA-COMP:11368"/>
        <dbReference type="ChEBI" id="CHEBI:29950"/>
        <dbReference type="ChEBI" id="CHEBI:82612"/>
        <dbReference type="ChEBI" id="CHEBI:85445"/>
        <dbReference type="ChEBI" id="CHEBI:85448"/>
        <dbReference type="EC" id="2.1.1.63"/>
    </reaction>
</comment>
<sequence>MAEELLAQRLRDDLAERAAAAGVLDVAYRTVDSPLGPLLLAATTAGVVRVAFEQQDHEAALDELAHRVSPRVLRAPARLDPVARELDEYFGGRRREFDVPVDLSLATGAFRRTVLVALQHIGYGVRVSYAALAADVGNPRAVRAVGTACARNPVPLVVPCHRVVRTDGSSGQYAGGAEAKSRLLQLEREARVEA</sequence>
<keyword evidence="2 8" id="KW-0963">Cytoplasm</keyword>
<dbReference type="Gene3D" id="3.30.160.70">
    <property type="entry name" value="Methylated DNA-protein cysteine methyltransferase domain"/>
    <property type="match status" value="1"/>
</dbReference>
<comment type="caution">
    <text evidence="11">The sequence shown here is derived from an EMBL/GenBank/DDBJ whole genome shotgun (WGS) entry which is preliminary data.</text>
</comment>
<evidence type="ECO:0000256" key="6">
    <source>
        <dbReference type="ARBA" id="ARBA00023204"/>
    </source>
</evidence>
<evidence type="ECO:0000256" key="7">
    <source>
        <dbReference type="ARBA" id="ARBA00049348"/>
    </source>
</evidence>
<reference evidence="11 12" key="1">
    <citation type="submission" date="2024-07" db="EMBL/GenBank/DDBJ databases">
        <authorList>
            <person name="Thanompreechachai J."/>
            <person name="Duangmal K."/>
        </authorList>
    </citation>
    <scope>NUCLEOTIDE SEQUENCE [LARGE SCALE GENOMIC DNA]</scope>
    <source>
        <strain evidence="11 12">KCTC 19886</strain>
    </source>
</reference>
<keyword evidence="4 8" id="KW-0808">Transferase</keyword>
<feature type="active site" description="Nucleophile; methyl group acceptor" evidence="8">
    <location>
        <position position="160"/>
    </location>
</feature>
<keyword evidence="12" id="KW-1185">Reference proteome</keyword>
<dbReference type="NCBIfam" id="TIGR00589">
    <property type="entry name" value="ogt"/>
    <property type="match status" value="1"/>
</dbReference>
<evidence type="ECO:0000256" key="5">
    <source>
        <dbReference type="ARBA" id="ARBA00022763"/>
    </source>
</evidence>
<dbReference type="PANTHER" id="PTHR10815">
    <property type="entry name" value="METHYLATED-DNA--PROTEIN-CYSTEINE METHYLTRANSFERASE"/>
    <property type="match status" value="1"/>
</dbReference>
<gene>
    <name evidence="11" type="ORF">AB1207_19625</name>
</gene>
<comment type="miscellaneous">
    <text evidence="8">This enzyme catalyzes only one turnover and therefore is not strictly catalytic. According to one definition, an enzyme is a biocatalyst that acts repeatedly and over many reaction cycles.</text>
</comment>
<keyword evidence="5 8" id="KW-0227">DNA damage</keyword>